<dbReference type="EMBL" id="LAZR01032383">
    <property type="protein sequence ID" value="KKL51043.1"/>
    <property type="molecule type" value="Genomic_DNA"/>
</dbReference>
<dbReference type="AlphaFoldDB" id="A0A0F9CNV0"/>
<reference evidence="1" key="1">
    <citation type="journal article" date="2015" name="Nature">
        <title>Complex archaea that bridge the gap between prokaryotes and eukaryotes.</title>
        <authorList>
            <person name="Spang A."/>
            <person name="Saw J.H."/>
            <person name="Jorgensen S.L."/>
            <person name="Zaremba-Niedzwiedzka K."/>
            <person name="Martijn J."/>
            <person name="Lind A.E."/>
            <person name="van Eijk R."/>
            <person name="Schleper C."/>
            <person name="Guy L."/>
            <person name="Ettema T.J."/>
        </authorList>
    </citation>
    <scope>NUCLEOTIDE SEQUENCE</scope>
</reference>
<gene>
    <name evidence="1" type="ORF">LCGC14_2299430</name>
</gene>
<proteinExistence type="predicted"/>
<name>A0A0F9CNV0_9ZZZZ</name>
<sequence length="98" mass="10932">MATMTQIINELVAGWGKPPYDINNGECDDFMMAIYDRFGGILNHYGVGDMATTITESDLGYPDHIWTTYQGLHYDAECAGGVPCHLMLPIFTRPGNYH</sequence>
<organism evidence="1">
    <name type="scientific">marine sediment metagenome</name>
    <dbReference type="NCBI Taxonomy" id="412755"/>
    <lineage>
        <taxon>unclassified sequences</taxon>
        <taxon>metagenomes</taxon>
        <taxon>ecological metagenomes</taxon>
    </lineage>
</organism>
<protein>
    <submittedName>
        <fullName evidence="1">Uncharacterized protein</fullName>
    </submittedName>
</protein>
<comment type="caution">
    <text evidence="1">The sequence shown here is derived from an EMBL/GenBank/DDBJ whole genome shotgun (WGS) entry which is preliminary data.</text>
</comment>
<evidence type="ECO:0000313" key="1">
    <source>
        <dbReference type="EMBL" id="KKL51043.1"/>
    </source>
</evidence>
<accession>A0A0F9CNV0</accession>